<dbReference type="SUPFAM" id="SSF52047">
    <property type="entry name" value="RNI-like"/>
    <property type="match status" value="1"/>
</dbReference>
<dbReference type="InterPro" id="IPR001810">
    <property type="entry name" value="F-box_dom"/>
</dbReference>
<comment type="caution">
    <text evidence="2">The sequence shown here is derived from an EMBL/GenBank/DDBJ whole genome shotgun (WGS) entry which is preliminary data.</text>
</comment>
<dbReference type="EMBL" id="LUEZ02000041">
    <property type="protein sequence ID" value="RDB24761.1"/>
    <property type="molecule type" value="Genomic_DNA"/>
</dbReference>
<gene>
    <name evidence="2" type="ORF">Hypma_008147</name>
</gene>
<dbReference type="Proteomes" id="UP000076154">
    <property type="component" value="Unassembled WGS sequence"/>
</dbReference>
<dbReference type="SUPFAM" id="SSF81383">
    <property type="entry name" value="F-box domain"/>
    <property type="match status" value="1"/>
</dbReference>
<dbReference type="Pfam" id="PF12937">
    <property type="entry name" value="F-box-like"/>
    <property type="match status" value="1"/>
</dbReference>
<evidence type="ECO:0000259" key="1">
    <source>
        <dbReference type="Pfam" id="PF12937"/>
    </source>
</evidence>
<feature type="domain" description="F-box" evidence="1">
    <location>
        <begin position="11"/>
        <end position="48"/>
    </location>
</feature>
<accession>A0A369JR63</accession>
<evidence type="ECO:0000313" key="3">
    <source>
        <dbReference type="Proteomes" id="UP000076154"/>
    </source>
</evidence>
<reference evidence="2" key="1">
    <citation type="submission" date="2018-04" db="EMBL/GenBank/DDBJ databases">
        <title>Whole genome sequencing of Hypsizygus marmoreus.</title>
        <authorList>
            <person name="Choi I.-G."/>
            <person name="Min B."/>
            <person name="Kim J.-G."/>
            <person name="Kim S."/>
            <person name="Oh Y.-L."/>
            <person name="Kong W.-S."/>
            <person name="Park H."/>
            <person name="Jeong J."/>
            <person name="Song E.-S."/>
        </authorList>
    </citation>
    <scope>NUCLEOTIDE SEQUENCE [LARGE SCALE GENOMIC DNA]</scope>
    <source>
        <strain evidence="2">51987-8</strain>
    </source>
</reference>
<organism evidence="2 3">
    <name type="scientific">Hypsizygus marmoreus</name>
    <name type="common">White beech mushroom</name>
    <name type="synonym">Agaricus marmoreus</name>
    <dbReference type="NCBI Taxonomy" id="39966"/>
    <lineage>
        <taxon>Eukaryota</taxon>
        <taxon>Fungi</taxon>
        <taxon>Dikarya</taxon>
        <taxon>Basidiomycota</taxon>
        <taxon>Agaricomycotina</taxon>
        <taxon>Agaricomycetes</taxon>
        <taxon>Agaricomycetidae</taxon>
        <taxon>Agaricales</taxon>
        <taxon>Tricholomatineae</taxon>
        <taxon>Lyophyllaceae</taxon>
        <taxon>Hypsizygus</taxon>
    </lineage>
</organism>
<proteinExistence type="predicted"/>
<protein>
    <recommendedName>
        <fullName evidence="1">F-box domain-containing protein</fullName>
    </recommendedName>
</protein>
<sequence length="333" mass="37897">MFLPTQALELSEILGQIFEQLENKDNASALLVSRRWFQVCEGIFWRHLESTSDFERMLVLLGEAADMYVGPEDNASPYFRLNLNRYPIHKKWANFEKHSAFVHSIHLPCLAPYIRACNLIALKRPPRRLFPNLRTLTYTNCSDEHDSGIEYLGLFMEETVLYFSVRLPNMDTGYSSIQAIESISTMTNLRYLEVTCMNLNKQVVESLSGVLGDLHKLEVLVLPPYRAVGTIINRLATHGSIKEIRSKDIQSKAIHSYVLPRVLRSSDVEEPSIGHDAFPSLTFLTFCANTEGVKKLLLNGGEHFPSTIRCLQVEMAKREFAQDLNSLFHIMGA</sequence>
<keyword evidence="3" id="KW-1185">Reference proteome</keyword>
<dbReference type="InParanoid" id="A0A369JR63"/>
<dbReference type="InterPro" id="IPR036047">
    <property type="entry name" value="F-box-like_dom_sf"/>
</dbReference>
<dbReference type="STRING" id="39966.A0A369JR63"/>
<dbReference type="OrthoDB" id="2447803at2759"/>
<evidence type="ECO:0000313" key="2">
    <source>
        <dbReference type="EMBL" id="RDB24761.1"/>
    </source>
</evidence>
<dbReference type="AlphaFoldDB" id="A0A369JR63"/>
<name>A0A369JR63_HYPMA</name>